<dbReference type="PANTHER" id="PTHR17204:SF5">
    <property type="entry name" value="PRE-MRNA-PROCESSING FACTOR 39"/>
    <property type="match status" value="1"/>
</dbReference>
<accession>A0ABQ9AD04</accession>
<organism evidence="6 7">
    <name type="scientific">Salix suchowensis</name>
    <dbReference type="NCBI Taxonomy" id="1278906"/>
    <lineage>
        <taxon>Eukaryota</taxon>
        <taxon>Viridiplantae</taxon>
        <taxon>Streptophyta</taxon>
        <taxon>Embryophyta</taxon>
        <taxon>Tracheophyta</taxon>
        <taxon>Spermatophyta</taxon>
        <taxon>Magnoliopsida</taxon>
        <taxon>eudicotyledons</taxon>
        <taxon>Gunneridae</taxon>
        <taxon>Pentapetalae</taxon>
        <taxon>rosids</taxon>
        <taxon>fabids</taxon>
        <taxon>Malpighiales</taxon>
        <taxon>Salicaceae</taxon>
        <taxon>Saliceae</taxon>
        <taxon>Salix</taxon>
    </lineage>
</organism>
<evidence type="ECO:0000256" key="4">
    <source>
        <dbReference type="ARBA" id="ARBA00023187"/>
    </source>
</evidence>
<keyword evidence="4" id="KW-0508">mRNA splicing</keyword>
<dbReference type="InterPro" id="IPR011990">
    <property type="entry name" value="TPR-like_helical_dom_sf"/>
</dbReference>
<dbReference type="Gene3D" id="1.25.40.10">
    <property type="entry name" value="Tetratricopeptide repeat domain"/>
    <property type="match status" value="1"/>
</dbReference>
<dbReference type="PANTHER" id="PTHR17204">
    <property type="entry name" value="PRE-MRNA PROCESSING PROTEIN PRP39-RELATED"/>
    <property type="match status" value="1"/>
</dbReference>
<name>A0ABQ9AD04_9ROSI</name>
<keyword evidence="5" id="KW-0539">Nucleus</keyword>
<keyword evidence="2" id="KW-0507">mRNA processing</keyword>
<evidence type="ECO:0000256" key="5">
    <source>
        <dbReference type="ARBA" id="ARBA00023242"/>
    </source>
</evidence>
<keyword evidence="7" id="KW-1185">Reference proteome</keyword>
<evidence type="ECO:0000256" key="3">
    <source>
        <dbReference type="ARBA" id="ARBA00022737"/>
    </source>
</evidence>
<dbReference type="EMBL" id="JAPFFI010000022">
    <property type="protein sequence ID" value="KAJ6329717.1"/>
    <property type="molecule type" value="Genomic_DNA"/>
</dbReference>
<reference evidence="6" key="2">
    <citation type="journal article" date="2023" name="Int. J. Mol. Sci.">
        <title>De Novo Assembly and Annotation of 11 Diverse Shrub Willow (Salix) Genomes Reveals Novel Gene Organization in Sex-Linked Regions.</title>
        <authorList>
            <person name="Hyden B."/>
            <person name="Feng K."/>
            <person name="Yates T.B."/>
            <person name="Jawdy S."/>
            <person name="Cereghino C."/>
            <person name="Smart L.B."/>
            <person name="Muchero W."/>
        </authorList>
    </citation>
    <scope>NUCLEOTIDE SEQUENCE</scope>
    <source>
        <tissue evidence="6">Shoot tip</tissue>
    </source>
</reference>
<reference evidence="6" key="1">
    <citation type="submission" date="2022-10" db="EMBL/GenBank/DDBJ databases">
        <authorList>
            <person name="Hyden B.L."/>
            <person name="Feng K."/>
            <person name="Yates T."/>
            <person name="Jawdy S."/>
            <person name="Smart L.B."/>
            <person name="Muchero W."/>
        </authorList>
    </citation>
    <scope>NUCLEOTIDE SEQUENCE</scope>
    <source>
        <tissue evidence="6">Shoot tip</tissue>
    </source>
</reference>
<evidence type="ECO:0008006" key="8">
    <source>
        <dbReference type="Google" id="ProtNLM"/>
    </source>
</evidence>
<keyword evidence="3" id="KW-0677">Repeat</keyword>
<evidence type="ECO:0000313" key="6">
    <source>
        <dbReference type="EMBL" id="KAJ6329717.1"/>
    </source>
</evidence>
<evidence type="ECO:0000256" key="1">
    <source>
        <dbReference type="ARBA" id="ARBA00004123"/>
    </source>
</evidence>
<sequence>MERRLGNLEDAFSLYEQAIAIEKGKELPLVLPALYAQYARFIYLTSKNLLKARKVLVEALENAQFSKLLLEALIHLEIFLPQPKQIDYLDSLVDNFILTSSDSVNTASAAERAELSCIFLEMVNVSFIHFEIYLLIQEFNQILAYSYLIVNSYMTLCWHEFFFSPFISGLLC</sequence>
<protein>
    <recommendedName>
        <fullName evidence="8">Tetratricopeptide repeat protein</fullName>
    </recommendedName>
</protein>
<evidence type="ECO:0000256" key="2">
    <source>
        <dbReference type="ARBA" id="ARBA00022664"/>
    </source>
</evidence>
<dbReference type="Proteomes" id="UP001141253">
    <property type="component" value="Chromosome 14"/>
</dbReference>
<dbReference type="SUPFAM" id="SSF48452">
    <property type="entry name" value="TPR-like"/>
    <property type="match status" value="1"/>
</dbReference>
<comment type="caution">
    <text evidence="6">The sequence shown here is derived from an EMBL/GenBank/DDBJ whole genome shotgun (WGS) entry which is preliminary data.</text>
</comment>
<comment type="subcellular location">
    <subcellularLocation>
        <location evidence="1">Nucleus</location>
    </subcellularLocation>
</comment>
<gene>
    <name evidence="6" type="ORF">OIU77_011229</name>
</gene>
<proteinExistence type="predicted"/>
<evidence type="ECO:0000313" key="7">
    <source>
        <dbReference type="Proteomes" id="UP001141253"/>
    </source>
</evidence>